<dbReference type="InterPro" id="IPR025489">
    <property type="entry name" value="DUF4381"/>
</dbReference>
<dbReference type="Pfam" id="PF14316">
    <property type="entry name" value="DUF4381"/>
    <property type="match status" value="1"/>
</dbReference>
<feature type="compositionally biased region" description="Basic residues" evidence="1">
    <location>
        <begin position="174"/>
        <end position="186"/>
    </location>
</feature>
<gene>
    <name evidence="3" type="ORF">K05K4_42690</name>
</gene>
<sequence>MSDLPTPPSTYILRELHDVAVPSSVSWHPQTIGWKILAAVVLIALVYFAYRLARQWWHNRYRKEALLAISQINPSDKDMPTVLFSVLKTVLIHIDSRNAKLFDTAFLRKLDALYPQTEDSQANSLVVFNDELSKRWLQSIVDPSVMLTNEERLKLIARAKNWVSEHRGDAQKSAAKKSPRLKRKAHQGGQHE</sequence>
<dbReference type="EMBL" id="CP017903">
    <property type="protein sequence ID" value="ARP20989.1"/>
    <property type="molecule type" value="Genomic_DNA"/>
</dbReference>
<feature type="transmembrane region" description="Helical" evidence="2">
    <location>
        <begin position="32"/>
        <end position="53"/>
    </location>
</feature>
<dbReference type="RefSeq" id="WP_086047457.1">
    <property type="nucleotide sequence ID" value="NZ_CP017890.1"/>
</dbReference>
<evidence type="ECO:0000256" key="1">
    <source>
        <dbReference type="SAM" id="MobiDB-lite"/>
    </source>
</evidence>
<evidence type="ECO:0008006" key="4">
    <source>
        <dbReference type="Google" id="ProtNLM"/>
    </source>
</evidence>
<keyword evidence="2" id="KW-0812">Transmembrane</keyword>
<reference evidence="3" key="1">
    <citation type="submission" date="2016-10" db="EMBL/GenBank/DDBJ databases">
        <title>The High Quality Genome of Vibrio alginolyticus K01M1.</title>
        <authorList>
            <person name="Wendling C."/>
            <person name="Chibani C.M."/>
            <person name="Hertel R."/>
            <person name="Sproer C."/>
            <person name="Bunk B."/>
            <person name="Overmann J."/>
            <person name="Roth O."/>
            <person name="Liesegang H."/>
        </authorList>
    </citation>
    <scope>NUCLEOTIDE SEQUENCE</scope>
    <source>
        <strain evidence="3">K05K4</strain>
    </source>
</reference>
<accession>A0A1W6TZ70</accession>
<protein>
    <recommendedName>
        <fullName evidence="4">DUF4381 domain-containing protein</fullName>
    </recommendedName>
</protein>
<feature type="region of interest" description="Disordered" evidence="1">
    <location>
        <begin position="166"/>
        <end position="192"/>
    </location>
</feature>
<organism evidence="3">
    <name type="scientific">Vibrio alginolyticus</name>
    <dbReference type="NCBI Taxonomy" id="663"/>
    <lineage>
        <taxon>Bacteria</taxon>
        <taxon>Pseudomonadati</taxon>
        <taxon>Pseudomonadota</taxon>
        <taxon>Gammaproteobacteria</taxon>
        <taxon>Vibrionales</taxon>
        <taxon>Vibrionaceae</taxon>
        <taxon>Vibrio</taxon>
    </lineage>
</organism>
<keyword evidence="2" id="KW-1133">Transmembrane helix</keyword>
<evidence type="ECO:0000313" key="3">
    <source>
        <dbReference type="EMBL" id="ARP20989.1"/>
    </source>
</evidence>
<keyword evidence="2" id="KW-0472">Membrane</keyword>
<dbReference type="AlphaFoldDB" id="A0A1W6TZ70"/>
<evidence type="ECO:0000256" key="2">
    <source>
        <dbReference type="SAM" id="Phobius"/>
    </source>
</evidence>
<name>A0A1W6TZ70_VIBAL</name>
<proteinExistence type="predicted"/>